<proteinExistence type="predicted"/>
<feature type="compositionally biased region" description="Basic residues" evidence="1">
    <location>
        <begin position="42"/>
        <end position="51"/>
    </location>
</feature>
<name>A0A0A8ZQI2_ARUDO</name>
<accession>A0A0A8ZQI2</accession>
<dbReference type="AlphaFoldDB" id="A0A0A8ZQI2"/>
<protein>
    <submittedName>
        <fullName evidence="2">Uncharacterized protein</fullName>
    </submittedName>
</protein>
<evidence type="ECO:0000313" key="2">
    <source>
        <dbReference type="EMBL" id="JAD39968.1"/>
    </source>
</evidence>
<reference evidence="2" key="1">
    <citation type="submission" date="2014-09" db="EMBL/GenBank/DDBJ databases">
        <authorList>
            <person name="Magalhaes I.L.F."/>
            <person name="Oliveira U."/>
            <person name="Santos F.R."/>
            <person name="Vidigal T.H.D.A."/>
            <person name="Brescovit A.D."/>
            <person name="Santos A.J."/>
        </authorList>
    </citation>
    <scope>NUCLEOTIDE SEQUENCE</scope>
    <source>
        <tissue evidence="2">Shoot tissue taken approximately 20 cm above the soil surface</tissue>
    </source>
</reference>
<feature type="compositionally biased region" description="Basic and acidic residues" evidence="1">
    <location>
        <begin position="1"/>
        <end position="22"/>
    </location>
</feature>
<evidence type="ECO:0000256" key="1">
    <source>
        <dbReference type="SAM" id="MobiDB-lite"/>
    </source>
</evidence>
<reference evidence="2" key="2">
    <citation type="journal article" date="2015" name="Data Brief">
        <title>Shoot transcriptome of the giant reed, Arundo donax.</title>
        <authorList>
            <person name="Barrero R.A."/>
            <person name="Guerrero F.D."/>
            <person name="Moolhuijzen P."/>
            <person name="Goolsby J.A."/>
            <person name="Tidwell J."/>
            <person name="Bellgard S.E."/>
            <person name="Bellgard M.I."/>
        </authorList>
    </citation>
    <scope>NUCLEOTIDE SEQUENCE</scope>
    <source>
        <tissue evidence="2">Shoot tissue taken approximately 20 cm above the soil surface</tissue>
    </source>
</reference>
<feature type="region of interest" description="Disordered" evidence="1">
    <location>
        <begin position="1"/>
        <end position="51"/>
    </location>
</feature>
<dbReference type="EMBL" id="GBRH01257927">
    <property type="protein sequence ID" value="JAD39968.1"/>
    <property type="molecule type" value="Transcribed_RNA"/>
</dbReference>
<sequence>MQREKYNLDAHSESNSGPDRRLSLGAQVNTNARAAGGNRPAQRTRWRSRPA</sequence>
<organism evidence="2">
    <name type="scientific">Arundo donax</name>
    <name type="common">Giant reed</name>
    <name type="synonym">Donax arundinaceus</name>
    <dbReference type="NCBI Taxonomy" id="35708"/>
    <lineage>
        <taxon>Eukaryota</taxon>
        <taxon>Viridiplantae</taxon>
        <taxon>Streptophyta</taxon>
        <taxon>Embryophyta</taxon>
        <taxon>Tracheophyta</taxon>
        <taxon>Spermatophyta</taxon>
        <taxon>Magnoliopsida</taxon>
        <taxon>Liliopsida</taxon>
        <taxon>Poales</taxon>
        <taxon>Poaceae</taxon>
        <taxon>PACMAD clade</taxon>
        <taxon>Arundinoideae</taxon>
        <taxon>Arundineae</taxon>
        <taxon>Arundo</taxon>
    </lineage>
</organism>